<evidence type="ECO:0000256" key="6">
    <source>
        <dbReference type="ARBA" id="ARBA00022801"/>
    </source>
</evidence>
<dbReference type="PANTHER" id="PTHR15822:SF4">
    <property type="entry name" value="TYROSYL-DNA PHOSPHODIESTERASE 2"/>
    <property type="match status" value="1"/>
</dbReference>
<comment type="caution">
    <text evidence="11">The sequence shown here is derived from an EMBL/GenBank/DDBJ whole genome shotgun (WGS) entry which is preliminary data.</text>
</comment>
<keyword evidence="8" id="KW-0234">DNA repair</keyword>
<evidence type="ECO:0000256" key="2">
    <source>
        <dbReference type="ARBA" id="ARBA00001946"/>
    </source>
</evidence>
<keyword evidence="5" id="KW-0227">DNA damage</keyword>
<evidence type="ECO:0000256" key="4">
    <source>
        <dbReference type="ARBA" id="ARBA00022723"/>
    </source>
</evidence>
<dbReference type="InterPro" id="IPR036691">
    <property type="entry name" value="Endo/exonu/phosph_ase_sf"/>
</dbReference>
<dbReference type="PANTHER" id="PTHR15822">
    <property type="entry name" value="TRAF AND TNF RECEPTOR-ASSOCIATED PROTEIN"/>
    <property type="match status" value="1"/>
</dbReference>
<organism evidence="11 12">
    <name type="scientific">Indibacter alkaliphilus (strain CCUG 57479 / KCTC 22604 / LW1)</name>
    <dbReference type="NCBI Taxonomy" id="1189612"/>
    <lineage>
        <taxon>Bacteria</taxon>
        <taxon>Pseudomonadati</taxon>
        <taxon>Bacteroidota</taxon>
        <taxon>Cytophagia</taxon>
        <taxon>Cytophagales</taxon>
        <taxon>Cyclobacteriaceae</taxon>
    </lineage>
</organism>
<evidence type="ECO:0000313" key="12">
    <source>
        <dbReference type="Proteomes" id="UP000006073"/>
    </source>
</evidence>
<evidence type="ECO:0000313" key="11">
    <source>
        <dbReference type="EMBL" id="EOZ95329.1"/>
    </source>
</evidence>
<dbReference type="EMBL" id="ALWO02000038">
    <property type="protein sequence ID" value="EOZ95329.1"/>
    <property type="molecule type" value="Genomic_DNA"/>
</dbReference>
<keyword evidence="12" id="KW-1185">Reference proteome</keyword>
<reference evidence="11 12" key="1">
    <citation type="journal article" date="2013" name="Genome Announc.">
        <title>Draft Genome Sequence of Indibacter alkaliphilus Strain LW1T, Isolated from Lonar Lake, a Haloalkaline Lake in the Buldana District of Maharashtra, India.</title>
        <authorList>
            <person name="Singh A."/>
            <person name="Kumar Jangir P."/>
            <person name="Sharma R."/>
            <person name="Singh A."/>
            <person name="Kumar Pinnaka A."/>
            <person name="Shivaji S."/>
        </authorList>
    </citation>
    <scope>NUCLEOTIDE SEQUENCE [LARGE SCALE GENOMIC DNA]</scope>
    <source>
        <strain evidence="12">CCUG 57479 / KCTC 22604 / LW1</strain>
    </source>
</reference>
<protein>
    <recommendedName>
        <fullName evidence="10">Endonuclease/exonuclease/phosphatase domain-containing protein</fullName>
    </recommendedName>
</protein>
<comment type="cofactor">
    <cofactor evidence="2">
        <name>Mg(2+)</name>
        <dbReference type="ChEBI" id="CHEBI:18420"/>
    </cofactor>
</comment>
<evidence type="ECO:0000256" key="8">
    <source>
        <dbReference type="ARBA" id="ARBA00023204"/>
    </source>
</evidence>
<name>S2D8S3_INDAL</name>
<dbReference type="OrthoDB" id="9778989at2"/>
<dbReference type="GO" id="GO:0006281">
    <property type="term" value="P:DNA repair"/>
    <property type="evidence" value="ECO:0007669"/>
    <property type="project" value="UniProtKB-KW"/>
</dbReference>
<keyword evidence="3" id="KW-0540">Nuclease</keyword>
<evidence type="ECO:0000256" key="5">
    <source>
        <dbReference type="ARBA" id="ARBA00022763"/>
    </source>
</evidence>
<evidence type="ECO:0000256" key="7">
    <source>
        <dbReference type="ARBA" id="ARBA00022842"/>
    </source>
</evidence>
<sequence>MLINRKARFGNRISRFLFSGMLMGLLFFYNISHGQTNHLKVLSYNAFYGFEQDKDKFNAFNRLLEDLDPDIILFQEMNGFDQNKLSQFANGYGHKYSVIMNKEFGVPNTHPLAISSKYPILNVQRVLDDMWHGYIYATINDVHIFNLHLAPFTVLDRKKDIEKVIAQAKLLDVDKGIIIAGDFNALSPMDTHAYGEELLESMRSIEGRYETKSGTEILRFREIHRNNLIDDQIDYSVIGHVLDAGYSDVIKKIHPDFINSVPTEGHRKRNSKLRRIDYIFVNPVLIDNVIRAEIVKNELTDHLSDHYPVFITFK</sequence>
<comment type="cofactor">
    <cofactor evidence="1">
        <name>Mn(2+)</name>
        <dbReference type="ChEBI" id="CHEBI:29035"/>
    </cofactor>
</comment>
<keyword evidence="9" id="KW-1133">Transmembrane helix</keyword>
<evidence type="ECO:0000256" key="3">
    <source>
        <dbReference type="ARBA" id="ARBA00022722"/>
    </source>
</evidence>
<keyword evidence="6" id="KW-0378">Hydrolase</keyword>
<keyword evidence="4" id="KW-0479">Metal-binding</keyword>
<gene>
    <name evidence="11" type="ORF">A33Q_3249</name>
</gene>
<keyword evidence="9" id="KW-0812">Transmembrane</keyword>
<dbReference type="InterPro" id="IPR005135">
    <property type="entry name" value="Endo/exonuclease/phosphatase"/>
</dbReference>
<accession>S2D8S3</accession>
<dbReference type="Pfam" id="PF03372">
    <property type="entry name" value="Exo_endo_phos"/>
    <property type="match status" value="1"/>
</dbReference>
<evidence type="ECO:0000256" key="9">
    <source>
        <dbReference type="SAM" id="Phobius"/>
    </source>
</evidence>
<feature type="transmembrane region" description="Helical" evidence="9">
    <location>
        <begin position="12"/>
        <end position="31"/>
    </location>
</feature>
<dbReference type="STRING" id="1189612.A33Q_3249"/>
<dbReference type="SUPFAM" id="SSF56219">
    <property type="entry name" value="DNase I-like"/>
    <property type="match status" value="1"/>
</dbReference>
<dbReference type="GO" id="GO:0004518">
    <property type="term" value="F:nuclease activity"/>
    <property type="evidence" value="ECO:0007669"/>
    <property type="project" value="UniProtKB-KW"/>
</dbReference>
<dbReference type="eggNOG" id="COG3568">
    <property type="taxonomic scope" value="Bacteria"/>
</dbReference>
<dbReference type="Gene3D" id="3.60.10.10">
    <property type="entry name" value="Endonuclease/exonuclease/phosphatase"/>
    <property type="match status" value="1"/>
</dbReference>
<evidence type="ECO:0000256" key="1">
    <source>
        <dbReference type="ARBA" id="ARBA00001936"/>
    </source>
</evidence>
<proteinExistence type="predicted"/>
<dbReference type="GO" id="GO:0016787">
    <property type="term" value="F:hydrolase activity"/>
    <property type="evidence" value="ECO:0007669"/>
    <property type="project" value="UniProtKB-KW"/>
</dbReference>
<evidence type="ECO:0000259" key="10">
    <source>
        <dbReference type="Pfam" id="PF03372"/>
    </source>
</evidence>
<keyword evidence="7" id="KW-0460">Magnesium</keyword>
<dbReference type="AlphaFoldDB" id="S2D8S3"/>
<feature type="domain" description="Endonuclease/exonuclease/phosphatase" evidence="10">
    <location>
        <begin position="42"/>
        <end position="306"/>
    </location>
</feature>
<dbReference type="InterPro" id="IPR051547">
    <property type="entry name" value="TDP2-like"/>
</dbReference>
<dbReference type="GO" id="GO:0046872">
    <property type="term" value="F:metal ion binding"/>
    <property type="evidence" value="ECO:0007669"/>
    <property type="project" value="UniProtKB-KW"/>
</dbReference>
<keyword evidence="9" id="KW-0472">Membrane</keyword>
<dbReference type="Proteomes" id="UP000006073">
    <property type="component" value="Unassembled WGS sequence"/>
</dbReference>